<dbReference type="EMBL" id="CP019082">
    <property type="protein sequence ID" value="APW62566.1"/>
    <property type="molecule type" value="Genomic_DNA"/>
</dbReference>
<evidence type="ECO:0000313" key="1">
    <source>
        <dbReference type="EMBL" id="APW62566.1"/>
    </source>
</evidence>
<name>A0A1U7CUI8_9BACT</name>
<proteinExistence type="predicted"/>
<organism evidence="1 2">
    <name type="scientific">Paludisphaera borealis</name>
    <dbReference type="NCBI Taxonomy" id="1387353"/>
    <lineage>
        <taxon>Bacteria</taxon>
        <taxon>Pseudomonadati</taxon>
        <taxon>Planctomycetota</taxon>
        <taxon>Planctomycetia</taxon>
        <taxon>Isosphaerales</taxon>
        <taxon>Isosphaeraceae</taxon>
        <taxon>Paludisphaera</taxon>
    </lineage>
</organism>
<protein>
    <submittedName>
        <fullName evidence="1">Uncharacterized protein</fullName>
    </submittedName>
</protein>
<dbReference type="SUPFAM" id="SSF55811">
    <property type="entry name" value="Nudix"/>
    <property type="match status" value="1"/>
</dbReference>
<dbReference type="Gene3D" id="3.90.79.10">
    <property type="entry name" value="Nucleoside Triphosphate Pyrophosphohydrolase"/>
    <property type="match status" value="1"/>
</dbReference>
<sequence>MSSTSSERVLVVPASELDRLGRFQGFHADAERYLSVLLTPELMSYRPRSEVEDDPSWKQIIPYVVLRAGDAVFSYTRGKSQGEARLHRLRSLGVGGHVDEADAEGRCGREAYDTAMRRELDEEVDIRSRGTMKLAGLINDDSTPVGSVHLGVVHIYDLENPLVAPREAGLADSRFVPVADLASAREEFETWSRFCIDDLLGSR</sequence>
<dbReference type="InterPro" id="IPR015797">
    <property type="entry name" value="NUDIX_hydrolase-like_dom_sf"/>
</dbReference>
<dbReference type="STRING" id="1387353.BSF38_04114"/>
<dbReference type="KEGG" id="pbor:BSF38_04114"/>
<reference evidence="2" key="1">
    <citation type="submission" date="2016-12" db="EMBL/GenBank/DDBJ databases">
        <title>Comparative genomics of four Isosphaeraceae planctomycetes: a common pool of plasmids and glycoside hydrolase genes.</title>
        <authorList>
            <person name="Ivanova A."/>
        </authorList>
    </citation>
    <scope>NUCLEOTIDE SEQUENCE [LARGE SCALE GENOMIC DNA]</scope>
    <source>
        <strain evidence="2">PX4</strain>
    </source>
</reference>
<dbReference type="Proteomes" id="UP000186309">
    <property type="component" value="Chromosome"/>
</dbReference>
<dbReference type="OrthoDB" id="6398375at2"/>
<dbReference type="RefSeq" id="WP_076348761.1">
    <property type="nucleotide sequence ID" value="NZ_CP019082.1"/>
</dbReference>
<evidence type="ECO:0000313" key="2">
    <source>
        <dbReference type="Proteomes" id="UP000186309"/>
    </source>
</evidence>
<dbReference type="AlphaFoldDB" id="A0A1U7CUI8"/>
<keyword evidence="2" id="KW-1185">Reference proteome</keyword>
<gene>
    <name evidence="1" type="ORF">BSF38_04114</name>
</gene>
<accession>A0A1U7CUI8</accession>